<dbReference type="Proteomes" id="UP000483142">
    <property type="component" value="Unassembled WGS sequence"/>
</dbReference>
<comment type="caution">
    <text evidence="10">The sequence shown here is derived from an EMBL/GenBank/DDBJ whole genome shotgun (WGS) entry which is preliminary data.</text>
</comment>
<reference evidence="13 14" key="2">
    <citation type="journal article" date="2019" name="Nat. Med.">
        <title>A library of human gut bacterial isolates paired with longitudinal multiomics data enables mechanistic microbiome research.</title>
        <authorList>
            <person name="Poyet M."/>
            <person name="Groussin M."/>
            <person name="Gibbons S.M."/>
            <person name="Avila-Pacheco J."/>
            <person name="Jiang X."/>
            <person name="Kearney S.M."/>
            <person name="Perrotta A.R."/>
            <person name="Berdy B."/>
            <person name="Zhao S."/>
            <person name="Lieberman T.D."/>
            <person name="Swanson P.K."/>
            <person name="Smith M."/>
            <person name="Roesemann S."/>
            <person name="Alexander J.E."/>
            <person name="Rich S.A."/>
            <person name="Livny J."/>
            <person name="Vlamakis H."/>
            <person name="Clish C."/>
            <person name="Bullock K."/>
            <person name="Deik A."/>
            <person name="Scott J."/>
            <person name="Pierce K.A."/>
            <person name="Xavier R.J."/>
            <person name="Alm E.J."/>
        </authorList>
    </citation>
    <scope>NUCLEOTIDE SEQUENCE [LARGE SCALE GENOMIC DNA]</scope>
    <source>
        <strain evidence="3 17">BIOML-A140</strain>
        <strain evidence="2 20">BIOML-A141</strain>
        <strain evidence="1 14">BIOML-A5</strain>
        <strain evidence="7 13">BIOML-A82</strain>
        <strain evidence="6 18">BIOML-A85</strain>
        <strain evidence="5 19">BIOML-A93</strain>
        <strain evidence="4 16">BIOML-A98</strain>
    </source>
</reference>
<evidence type="ECO:0000313" key="3">
    <source>
        <dbReference type="EMBL" id="KAB6479137.1"/>
    </source>
</evidence>
<evidence type="ECO:0000313" key="9">
    <source>
        <dbReference type="EMBL" id="RGJ85875.1"/>
    </source>
</evidence>
<dbReference type="EMBL" id="QSPP01000044">
    <property type="protein sequence ID" value="RGJ85875.1"/>
    <property type="molecule type" value="Genomic_DNA"/>
</dbReference>
<evidence type="ECO:0000313" key="14">
    <source>
        <dbReference type="Proteomes" id="UP000441522"/>
    </source>
</evidence>
<evidence type="ECO:0000313" key="4">
    <source>
        <dbReference type="EMBL" id="KAB6640593.1"/>
    </source>
</evidence>
<evidence type="ECO:0000313" key="1">
    <source>
        <dbReference type="EMBL" id="KAB3859820.1"/>
    </source>
</evidence>
<dbReference type="AlphaFoldDB" id="A0A395UVN3"/>
<dbReference type="Proteomes" id="UP000260640">
    <property type="component" value="Unassembled WGS sequence"/>
</dbReference>
<dbReference type="EMBL" id="WCWW01000003">
    <property type="protein sequence ID" value="KAB3859820.1"/>
    <property type="molecule type" value="Genomic_DNA"/>
</dbReference>
<organism evidence="10 12">
    <name type="scientific">Phocaeicola vulgatus</name>
    <name type="common">Bacteroides vulgatus</name>
    <dbReference type="NCBI Taxonomy" id="821"/>
    <lineage>
        <taxon>Bacteria</taxon>
        <taxon>Pseudomonadati</taxon>
        <taxon>Bacteroidota</taxon>
        <taxon>Bacteroidia</taxon>
        <taxon>Bacteroidales</taxon>
        <taxon>Bacteroidaceae</taxon>
        <taxon>Phocaeicola</taxon>
    </lineage>
</organism>
<evidence type="ECO:0000313" key="7">
    <source>
        <dbReference type="EMBL" id="KAB6704005.1"/>
    </source>
</evidence>
<evidence type="ECO:0000313" key="17">
    <source>
        <dbReference type="Proteomes" id="UP000468344"/>
    </source>
</evidence>
<evidence type="ECO:0000313" key="18">
    <source>
        <dbReference type="Proteomes" id="UP000470777"/>
    </source>
</evidence>
<evidence type="ECO:0000313" key="5">
    <source>
        <dbReference type="EMBL" id="KAB6663360.1"/>
    </source>
</evidence>
<evidence type="ECO:0000313" key="6">
    <source>
        <dbReference type="EMBL" id="KAB6696789.1"/>
    </source>
</evidence>
<evidence type="ECO:0000313" key="15">
    <source>
        <dbReference type="Proteomes" id="UP000460950"/>
    </source>
</evidence>
<dbReference type="EMBL" id="WCZV01000001">
    <property type="protein sequence ID" value="KAB6704005.1"/>
    <property type="molecule type" value="Genomic_DNA"/>
</dbReference>
<dbReference type="EMBL" id="QRUD01000001">
    <property type="protein sequence ID" value="RGR43787.1"/>
    <property type="molecule type" value="Genomic_DNA"/>
</dbReference>
<gene>
    <name evidence="10" type="ORF">DWY53_00715</name>
    <name evidence="9" type="ORF">DXD46_13420</name>
    <name evidence="8" type="ORF">FYJ30_00190</name>
    <name evidence="1" type="ORF">GAS29_02150</name>
    <name evidence="4" type="ORF">GAY12_01095</name>
    <name evidence="7" type="ORF">GAY17_00255</name>
    <name evidence="3" type="ORF">GAZ06_07670</name>
    <name evidence="2" type="ORF">GAZ09_07505</name>
    <name evidence="5" type="ORF">GAZ76_02955</name>
    <name evidence="6" type="ORF">GAZ92_00255</name>
</gene>
<sequence length="74" mass="8893">MNVFFIIPICFDKNQQTKLCVFQSEYREYLVFFRQILHRHGSTDIISSMKTRNYIKKQCYGLVLHNTATSIYHN</sequence>
<dbReference type="Proteomes" id="UP000460950">
    <property type="component" value="Unassembled WGS sequence"/>
</dbReference>
<dbReference type="Proteomes" id="UP000266497">
    <property type="component" value="Unassembled WGS sequence"/>
</dbReference>
<dbReference type="Proteomes" id="UP000437380">
    <property type="component" value="Unassembled WGS sequence"/>
</dbReference>
<dbReference type="EMBL" id="WDAG01000002">
    <property type="protein sequence ID" value="KAB6663360.1"/>
    <property type="molecule type" value="Genomic_DNA"/>
</dbReference>
<dbReference type="EMBL" id="WCZY01000001">
    <property type="protein sequence ID" value="KAB6696789.1"/>
    <property type="molecule type" value="Genomic_DNA"/>
</dbReference>
<dbReference type="Proteomes" id="UP000441522">
    <property type="component" value="Unassembled WGS sequence"/>
</dbReference>
<name>A0A395UVN3_PHOVU</name>
<dbReference type="EMBL" id="VULU01000001">
    <property type="protein sequence ID" value="MSS46794.1"/>
    <property type="molecule type" value="Genomic_DNA"/>
</dbReference>
<evidence type="ECO:0000313" key="19">
    <source>
        <dbReference type="Proteomes" id="UP000470952"/>
    </source>
</evidence>
<evidence type="ECO:0000313" key="16">
    <source>
        <dbReference type="Proteomes" id="UP000462015"/>
    </source>
</evidence>
<protein>
    <submittedName>
        <fullName evidence="10">Uncharacterized protein</fullName>
    </submittedName>
</protein>
<evidence type="ECO:0000313" key="12">
    <source>
        <dbReference type="Proteomes" id="UP000266497"/>
    </source>
</evidence>
<reference evidence="8 15" key="3">
    <citation type="submission" date="2019-09" db="EMBL/GenBank/DDBJ databases">
        <title>In-depth cultivation of the pig gut microbiome towards novel bacterial diversity and tailored functional studies.</title>
        <authorList>
            <person name="Wylensek D."/>
            <person name="Hitch T.C.A."/>
            <person name="Clavel T."/>
        </authorList>
    </citation>
    <scope>NUCLEOTIDE SEQUENCE [LARGE SCALE GENOMIC DNA]</scope>
    <source>
        <strain evidence="8 15">WCA-389-WT-3C</strain>
    </source>
</reference>
<evidence type="ECO:0000313" key="13">
    <source>
        <dbReference type="Proteomes" id="UP000437380"/>
    </source>
</evidence>
<proteinExistence type="predicted"/>
<dbReference type="Proteomes" id="UP000470952">
    <property type="component" value="Unassembled WGS sequence"/>
</dbReference>
<evidence type="ECO:0000313" key="11">
    <source>
        <dbReference type="Proteomes" id="UP000260640"/>
    </source>
</evidence>
<dbReference type="EMBL" id="WDAL01000002">
    <property type="protein sequence ID" value="KAB6640593.1"/>
    <property type="molecule type" value="Genomic_DNA"/>
</dbReference>
<dbReference type="Proteomes" id="UP000462015">
    <property type="component" value="Unassembled WGS sequence"/>
</dbReference>
<evidence type="ECO:0000313" key="8">
    <source>
        <dbReference type="EMBL" id="MSS46794.1"/>
    </source>
</evidence>
<dbReference type="Proteomes" id="UP000470777">
    <property type="component" value="Unassembled WGS sequence"/>
</dbReference>
<accession>A0A395UVN3</accession>
<evidence type="ECO:0000313" key="2">
    <source>
        <dbReference type="EMBL" id="KAB6454115.1"/>
    </source>
</evidence>
<evidence type="ECO:0000313" key="20">
    <source>
        <dbReference type="Proteomes" id="UP000483142"/>
    </source>
</evidence>
<dbReference type="EMBL" id="WDBY01000011">
    <property type="protein sequence ID" value="KAB6479137.1"/>
    <property type="molecule type" value="Genomic_DNA"/>
</dbReference>
<dbReference type="EMBL" id="WDBZ01000012">
    <property type="protein sequence ID" value="KAB6454115.1"/>
    <property type="molecule type" value="Genomic_DNA"/>
</dbReference>
<evidence type="ECO:0000313" key="10">
    <source>
        <dbReference type="EMBL" id="RGR43787.1"/>
    </source>
</evidence>
<reference evidence="11 12" key="1">
    <citation type="submission" date="2018-08" db="EMBL/GenBank/DDBJ databases">
        <title>A genome reference for cultivated species of the human gut microbiota.</title>
        <authorList>
            <person name="Zou Y."/>
            <person name="Xue W."/>
            <person name="Luo G."/>
        </authorList>
    </citation>
    <scope>NUCLEOTIDE SEQUENCE [LARGE SCALE GENOMIC DNA]</scope>
    <source>
        <strain evidence="10 12">AF25-30LB</strain>
        <strain evidence="9 11">TM05-16</strain>
    </source>
</reference>
<dbReference type="Proteomes" id="UP000468344">
    <property type="component" value="Unassembled WGS sequence"/>
</dbReference>